<evidence type="ECO:0000313" key="3">
    <source>
        <dbReference type="Proteomes" id="UP000433050"/>
    </source>
</evidence>
<protein>
    <recommendedName>
        <fullName evidence="4">NADH-dependent formate dehydrogenase delta subunit FdsD</fullName>
    </recommendedName>
</protein>
<evidence type="ECO:0008006" key="4">
    <source>
        <dbReference type="Google" id="ProtNLM"/>
    </source>
</evidence>
<dbReference type="EMBL" id="CACSAS010000001">
    <property type="protein sequence ID" value="CAA0110596.1"/>
    <property type="molecule type" value="Genomic_DNA"/>
</dbReference>
<feature type="region of interest" description="Disordered" evidence="1">
    <location>
        <begin position="71"/>
        <end position="95"/>
    </location>
</feature>
<name>A0A5S9PZH0_9HYPH</name>
<dbReference type="Proteomes" id="UP000433050">
    <property type="component" value="Unassembled WGS sequence"/>
</dbReference>
<proteinExistence type="predicted"/>
<reference evidence="2 3" key="1">
    <citation type="submission" date="2019-12" db="EMBL/GenBank/DDBJ databases">
        <authorList>
            <person name="Reyes-Prieto M."/>
        </authorList>
    </citation>
    <scope>NUCLEOTIDE SEQUENCE [LARGE SCALE GENOMIC DNA]</scope>
    <source>
        <strain evidence="2">HF14-78462</strain>
    </source>
</reference>
<evidence type="ECO:0000256" key="1">
    <source>
        <dbReference type="SAM" id="MobiDB-lite"/>
    </source>
</evidence>
<accession>A0A5S9PZH0</accession>
<dbReference type="Pfam" id="PF11390">
    <property type="entry name" value="FdsD"/>
    <property type="match status" value="1"/>
</dbReference>
<dbReference type="AlphaFoldDB" id="A0A5S9PZH0"/>
<organism evidence="2 3">
    <name type="scientific">Starkeya nomas</name>
    <dbReference type="NCBI Taxonomy" id="2666134"/>
    <lineage>
        <taxon>Bacteria</taxon>
        <taxon>Pseudomonadati</taxon>
        <taxon>Pseudomonadota</taxon>
        <taxon>Alphaproteobacteria</taxon>
        <taxon>Hyphomicrobiales</taxon>
        <taxon>Xanthobacteraceae</taxon>
        <taxon>Starkeya</taxon>
    </lineage>
</organism>
<dbReference type="InterPro" id="IPR021074">
    <property type="entry name" value="Formate_DH_dsu"/>
</dbReference>
<feature type="compositionally biased region" description="Pro residues" evidence="1">
    <location>
        <begin position="80"/>
        <end position="95"/>
    </location>
</feature>
<dbReference type="RefSeq" id="WP_186291810.1">
    <property type="nucleotide sequence ID" value="NZ_CACSAS010000001.1"/>
</dbReference>
<evidence type="ECO:0000313" key="2">
    <source>
        <dbReference type="EMBL" id="CAA0110596.1"/>
    </source>
</evidence>
<gene>
    <name evidence="2" type="ORF">STARVERO_03851</name>
</gene>
<keyword evidence="3" id="KW-1185">Reference proteome</keyword>
<sequence>MSANTMERLVYMANQIGKFFEPQGHEKSVKGVAKHIKDFWDPRMRARMEDHIAAGGEGLTPAVFEALKTLPPVSRDTIPAPHPTLNPPGPTAHHH</sequence>